<keyword evidence="1" id="KW-1133">Transmembrane helix</keyword>
<proteinExistence type="predicted"/>
<name>A0ABU2S7C5_9ACTN</name>
<keyword evidence="1" id="KW-0472">Membrane</keyword>
<comment type="caution">
    <text evidence="2">The sequence shown here is derived from an EMBL/GenBank/DDBJ whole genome shotgun (WGS) entry which is preliminary data.</text>
</comment>
<keyword evidence="1" id="KW-0812">Transmembrane</keyword>
<reference evidence="3" key="1">
    <citation type="submission" date="2023-07" db="EMBL/GenBank/DDBJ databases">
        <title>30 novel species of actinomycetes from the DSMZ collection.</title>
        <authorList>
            <person name="Nouioui I."/>
        </authorList>
    </citation>
    <scope>NUCLEOTIDE SEQUENCE [LARGE SCALE GENOMIC DNA]</scope>
    <source>
        <strain evidence="3">DSM 41886</strain>
    </source>
</reference>
<organism evidence="2 3">
    <name type="scientific">Streptomyces johnsoniae</name>
    <dbReference type="NCBI Taxonomy" id="3075532"/>
    <lineage>
        <taxon>Bacteria</taxon>
        <taxon>Bacillati</taxon>
        <taxon>Actinomycetota</taxon>
        <taxon>Actinomycetes</taxon>
        <taxon>Kitasatosporales</taxon>
        <taxon>Streptomycetaceae</taxon>
        <taxon>Streptomyces</taxon>
    </lineage>
</organism>
<sequence length="201" mass="21922">MAAVLRTVNRALLLLTGLCLIGAGLAALVAALDLPRRWGFAMPSGWSWRAPHDVLLAHADRTQWRAEGWWWPVVIGSLSLLVLLSLWWLLAQLRRRRLAEVLVNSGDGVGAQLRGRAMEEVVAAEAESLPGVDRARVSLTGRRNQPRLGLGLLVTPQAAPDDVVRRLRTEAVEHARASAGLDALPAEARLRATKHPAERVS</sequence>
<feature type="transmembrane region" description="Helical" evidence="1">
    <location>
        <begin position="69"/>
        <end position="90"/>
    </location>
</feature>
<dbReference type="NCBIfam" id="NF033218">
    <property type="entry name" value="anchor_AmaP"/>
    <property type="match status" value="1"/>
</dbReference>
<keyword evidence="3" id="KW-1185">Reference proteome</keyword>
<evidence type="ECO:0000313" key="3">
    <source>
        <dbReference type="Proteomes" id="UP001183615"/>
    </source>
</evidence>
<evidence type="ECO:0000313" key="2">
    <source>
        <dbReference type="EMBL" id="MDT0444817.1"/>
    </source>
</evidence>
<gene>
    <name evidence="2" type="primary">amaP</name>
    <name evidence="2" type="ORF">RM779_19745</name>
</gene>
<evidence type="ECO:0000256" key="1">
    <source>
        <dbReference type="SAM" id="Phobius"/>
    </source>
</evidence>
<protein>
    <submittedName>
        <fullName evidence="2">Alkaline shock response membrane anchor protein AmaP</fullName>
    </submittedName>
</protein>
<dbReference type="RefSeq" id="WP_311619071.1">
    <property type="nucleotide sequence ID" value="NZ_JAVREV010000011.1"/>
</dbReference>
<dbReference type="EMBL" id="JAVREV010000011">
    <property type="protein sequence ID" value="MDT0444817.1"/>
    <property type="molecule type" value="Genomic_DNA"/>
</dbReference>
<accession>A0ABU2S7C5</accession>
<dbReference type="Proteomes" id="UP001183615">
    <property type="component" value="Unassembled WGS sequence"/>
</dbReference>